<name>A0A923HDP0_9FLAO</name>
<accession>A0A923HDP0</accession>
<keyword evidence="8" id="KW-1185">Reference proteome</keyword>
<evidence type="ECO:0000259" key="6">
    <source>
        <dbReference type="Pfam" id="PF04542"/>
    </source>
</evidence>
<keyword evidence="5" id="KW-0804">Transcription</keyword>
<evidence type="ECO:0000256" key="3">
    <source>
        <dbReference type="ARBA" id="ARBA00023082"/>
    </source>
</evidence>
<evidence type="ECO:0000256" key="2">
    <source>
        <dbReference type="ARBA" id="ARBA00023015"/>
    </source>
</evidence>
<gene>
    <name evidence="7" type="ORF">H7U19_12680</name>
</gene>
<dbReference type="NCBIfam" id="TIGR02937">
    <property type="entry name" value="sigma70-ECF"/>
    <property type="match status" value="1"/>
</dbReference>
<dbReference type="GO" id="GO:0003677">
    <property type="term" value="F:DNA binding"/>
    <property type="evidence" value="ECO:0007669"/>
    <property type="project" value="UniProtKB-KW"/>
</dbReference>
<proteinExistence type="inferred from homology"/>
<comment type="caution">
    <text evidence="7">The sequence shown here is derived from an EMBL/GenBank/DDBJ whole genome shotgun (WGS) entry which is preliminary data.</text>
</comment>
<evidence type="ECO:0000256" key="5">
    <source>
        <dbReference type="ARBA" id="ARBA00023163"/>
    </source>
</evidence>
<dbReference type="Gene3D" id="1.10.10.10">
    <property type="entry name" value="Winged helix-like DNA-binding domain superfamily/Winged helix DNA-binding domain"/>
    <property type="match status" value="1"/>
</dbReference>
<dbReference type="InterPro" id="IPR036388">
    <property type="entry name" value="WH-like_DNA-bd_sf"/>
</dbReference>
<keyword evidence="2" id="KW-0805">Transcription regulation</keyword>
<dbReference type="GO" id="GO:0016987">
    <property type="term" value="F:sigma factor activity"/>
    <property type="evidence" value="ECO:0007669"/>
    <property type="project" value="UniProtKB-KW"/>
</dbReference>
<dbReference type="SUPFAM" id="SSF88659">
    <property type="entry name" value="Sigma3 and sigma4 domains of RNA polymerase sigma factors"/>
    <property type="match status" value="1"/>
</dbReference>
<dbReference type="PANTHER" id="PTHR43133">
    <property type="entry name" value="RNA POLYMERASE ECF-TYPE SIGMA FACTO"/>
    <property type="match status" value="1"/>
</dbReference>
<dbReference type="PANTHER" id="PTHR43133:SF8">
    <property type="entry name" value="RNA POLYMERASE SIGMA FACTOR HI_1459-RELATED"/>
    <property type="match status" value="1"/>
</dbReference>
<dbReference type="SUPFAM" id="SSF88946">
    <property type="entry name" value="Sigma2 domain of RNA polymerase sigma factors"/>
    <property type="match status" value="1"/>
</dbReference>
<dbReference type="InterPro" id="IPR013325">
    <property type="entry name" value="RNA_pol_sigma_r2"/>
</dbReference>
<dbReference type="EMBL" id="JACNMF010000004">
    <property type="protein sequence ID" value="MBC3759266.1"/>
    <property type="molecule type" value="Genomic_DNA"/>
</dbReference>
<evidence type="ECO:0000256" key="4">
    <source>
        <dbReference type="ARBA" id="ARBA00023125"/>
    </source>
</evidence>
<reference evidence="7" key="1">
    <citation type="submission" date="2020-08" db="EMBL/GenBank/DDBJ databases">
        <title>Hyunsoonleella sp. strain SJ7 genome sequencing and assembly.</title>
        <authorList>
            <person name="Kim I."/>
        </authorList>
    </citation>
    <scope>NUCLEOTIDE SEQUENCE</scope>
    <source>
        <strain evidence="7">SJ7</strain>
    </source>
</reference>
<protein>
    <submittedName>
        <fullName evidence="7">Sigma-70 family RNA polymerase sigma factor</fullName>
    </submittedName>
</protein>
<dbReference type="InterPro" id="IPR007627">
    <property type="entry name" value="RNA_pol_sigma70_r2"/>
</dbReference>
<dbReference type="GO" id="GO:0006352">
    <property type="term" value="P:DNA-templated transcription initiation"/>
    <property type="evidence" value="ECO:0007669"/>
    <property type="project" value="InterPro"/>
</dbReference>
<feature type="domain" description="RNA polymerase sigma-70 region 2" evidence="6">
    <location>
        <begin position="48"/>
        <end position="102"/>
    </location>
</feature>
<evidence type="ECO:0000313" key="8">
    <source>
        <dbReference type="Proteomes" id="UP000656244"/>
    </source>
</evidence>
<dbReference type="InterPro" id="IPR014284">
    <property type="entry name" value="RNA_pol_sigma-70_dom"/>
</dbReference>
<sequence length="194" mass="22522">MLEKDTLQKDLSGQQQLIQSIKANDESSLKQLYKDNFYKTEQYILNNSGSIEEAKDIFQEAFVTVWENVQDNKFVPKNQSALNGYLYSIAKNKWLNHLNSARYRKTNSYDNNMHVLNDESIEMNIEPENNDNLNLIANAFNNLGEACKKLLSAFYYDNKSLKDIAKVFEITEASARNKKYRCTEKLRSLTVKHS</sequence>
<organism evidence="7 8">
    <name type="scientific">Hyunsoonleella aquatilis</name>
    <dbReference type="NCBI Taxonomy" id="2762758"/>
    <lineage>
        <taxon>Bacteria</taxon>
        <taxon>Pseudomonadati</taxon>
        <taxon>Bacteroidota</taxon>
        <taxon>Flavobacteriia</taxon>
        <taxon>Flavobacteriales</taxon>
        <taxon>Flavobacteriaceae</taxon>
    </lineage>
</organism>
<dbReference type="AlphaFoldDB" id="A0A923HDP0"/>
<dbReference type="InterPro" id="IPR013324">
    <property type="entry name" value="RNA_pol_sigma_r3/r4-like"/>
</dbReference>
<keyword evidence="3" id="KW-0731">Sigma factor</keyword>
<evidence type="ECO:0000256" key="1">
    <source>
        <dbReference type="ARBA" id="ARBA00010641"/>
    </source>
</evidence>
<comment type="similarity">
    <text evidence="1">Belongs to the sigma-70 factor family. ECF subfamily.</text>
</comment>
<dbReference type="Gene3D" id="1.10.1740.10">
    <property type="match status" value="1"/>
</dbReference>
<keyword evidence="4" id="KW-0238">DNA-binding</keyword>
<dbReference type="RefSeq" id="WP_186562939.1">
    <property type="nucleotide sequence ID" value="NZ_JACNMF010000004.1"/>
</dbReference>
<dbReference type="Proteomes" id="UP000656244">
    <property type="component" value="Unassembled WGS sequence"/>
</dbReference>
<dbReference type="Pfam" id="PF04542">
    <property type="entry name" value="Sigma70_r2"/>
    <property type="match status" value="1"/>
</dbReference>
<evidence type="ECO:0000313" key="7">
    <source>
        <dbReference type="EMBL" id="MBC3759266.1"/>
    </source>
</evidence>
<dbReference type="InterPro" id="IPR039425">
    <property type="entry name" value="RNA_pol_sigma-70-like"/>
</dbReference>